<dbReference type="GO" id="GO:0031514">
    <property type="term" value="C:motile cilium"/>
    <property type="evidence" value="ECO:0007669"/>
    <property type="project" value="InterPro"/>
</dbReference>
<dbReference type="PROSITE" id="PS51450">
    <property type="entry name" value="LRR"/>
    <property type="match status" value="1"/>
</dbReference>
<evidence type="ECO:0000313" key="3">
    <source>
        <dbReference type="EMBL" id="CAD9034006.1"/>
    </source>
</evidence>
<dbReference type="PANTHER" id="PTHR34732">
    <property type="entry name" value="69 KDA PARAFLAGELLAR ROD PROTEIN-RELATED"/>
    <property type="match status" value="1"/>
</dbReference>
<dbReference type="InterPro" id="IPR053120">
    <property type="entry name" value="PFR_Component"/>
</dbReference>
<accession>A0A7S1J6F6</accession>
<dbReference type="SUPFAM" id="SSF52047">
    <property type="entry name" value="RNI-like"/>
    <property type="match status" value="1"/>
</dbReference>
<feature type="compositionally biased region" description="Pro residues" evidence="2">
    <location>
        <begin position="170"/>
        <end position="179"/>
    </location>
</feature>
<organism evidence="3">
    <name type="scientific">Eutreptiella gymnastica</name>
    <dbReference type="NCBI Taxonomy" id="73025"/>
    <lineage>
        <taxon>Eukaryota</taxon>
        <taxon>Discoba</taxon>
        <taxon>Euglenozoa</taxon>
        <taxon>Euglenida</taxon>
        <taxon>Spirocuta</taxon>
        <taxon>Euglenophyceae</taxon>
        <taxon>Eutreptiales</taxon>
        <taxon>Eutreptiaceae</taxon>
        <taxon>Eutreptiella</taxon>
    </lineage>
</organism>
<dbReference type="GO" id="GO:0005516">
    <property type="term" value="F:calmodulin binding"/>
    <property type="evidence" value="ECO:0007669"/>
    <property type="project" value="InterPro"/>
</dbReference>
<dbReference type="InterPro" id="IPR007824">
    <property type="entry name" value="Flagellar_rod"/>
</dbReference>
<evidence type="ECO:0000256" key="1">
    <source>
        <dbReference type="SAM" id="Coils"/>
    </source>
</evidence>
<evidence type="ECO:0000256" key="2">
    <source>
        <dbReference type="SAM" id="MobiDB-lite"/>
    </source>
</evidence>
<dbReference type="Pfam" id="PF05149">
    <property type="entry name" value="Flagellar_rod"/>
    <property type="match status" value="1"/>
</dbReference>
<feature type="region of interest" description="Disordered" evidence="2">
    <location>
        <begin position="154"/>
        <end position="197"/>
    </location>
</feature>
<feature type="compositionally biased region" description="Low complexity" evidence="2">
    <location>
        <begin position="180"/>
        <end position="196"/>
    </location>
</feature>
<protein>
    <submittedName>
        <fullName evidence="3">Uncharacterized protein</fullName>
    </submittedName>
</protein>
<dbReference type="InterPro" id="IPR032675">
    <property type="entry name" value="LRR_dom_sf"/>
</dbReference>
<dbReference type="AlphaFoldDB" id="A0A7S1J6F6"/>
<keyword evidence="1" id="KW-0175">Coiled coil</keyword>
<proteinExistence type="predicted"/>
<gene>
    <name evidence="3" type="ORF">EGYM00392_LOCUS45155</name>
</gene>
<reference evidence="3" key="1">
    <citation type="submission" date="2021-01" db="EMBL/GenBank/DDBJ databases">
        <authorList>
            <person name="Corre E."/>
            <person name="Pelletier E."/>
            <person name="Niang G."/>
            <person name="Scheremetjew M."/>
            <person name="Finn R."/>
            <person name="Kale V."/>
            <person name="Holt S."/>
            <person name="Cochrane G."/>
            <person name="Meng A."/>
            <person name="Brown T."/>
            <person name="Cohen L."/>
        </authorList>
    </citation>
    <scope>NUCLEOTIDE SEQUENCE</scope>
    <source>
        <strain evidence="3">NIES-381</strain>
    </source>
</reference>
<dbReference type="InterPro" id="IPR001611">
    <property type="entry name" value="Leu-rich_rpt"/>
</dbReference>
<name>A0A7S1J6F6_9EUGL</name>
<feature type="coiled-coil region" evidence="1">
    <location>
        <begin position="513"/>
        <end position="540"/>
    </location>
</feature>
<dbReference type="EMBL" id="HBGA01122501">
    <property type="protein sequence ID" value="CAD9034006.1"/>
    <property type="molecule type" value="Transcribed_RNA"/>
</dbReference>
<sequence length="872" mass="97156">MTSNQDLAEIYRELCWIAGGDDDPVVLSALKGVQRSTMRTLDLTSANLAPSGTSGTGTGAKFVWDTLRDCSALEHLGLRCTSLQGTSIPDLVMLVAELPNLMSLDLSENKIAGLHPTQALMQLARTHKKLVKMNLNDTGIAQPAQEHIEAQLEEKKAAASKTRTLSPVLPLSPNPPSRPLEPTASSPARPVSAAAKKSVRKVSCSDGVVAVKGPNSLLHSPAKPGSARTGAQKVGSLGSDYHFLETPLDYNKLTHIPKKIVGAERKALSKDDIRCKQLQIDVIGIEDRMVQFTTELPNYCAKKKKDSDSRWQSAQNTMADLYRYEMSISDGALTEIQWGREVGLVADPSMIQTMNLRYNMAATAVADPLMLTVAKEVVEREGAVQLTPQQMDHHVPCLDSEMVEAIRTLDQIYKTNPITTETVMASLAQSQEILTRLQKRTDAVECSRMEAIDDDDLMRAESYHDESIKVQTQLSKVVMERILALQQPGEEINLFAVIDTADQVAHERIHLNREQALADAQLLQGDIAKLETAVEAKHREQRSQLDDFLAFEQRTEGDLLSNADKQQKVWDTILSACADLVRHVEARRSTVTRYLEDRERHDRYKGDAEHWLQLAEHRHSQLQKLLGAAGTQVGLLNNMELALGKTADIIRERLHLIKGEVDRVLTDEQKLHFMVFRRQYLTIGELLYKKAQRLEELEKMIDQNNFQIGFAKEALDPNVNMYKMHTLELTKVKEELLIKVDYLKDRADEAASMFEPTEQALKEHGVDFVHPAVELQEILVERKQKANELRHCYFNVQQSKNSLAKADISQQATILKQVKSTGIIQLLPPLSPPRTSSTPSPALPALPGIEARSARPWSAAITAQQDTGNVLD</sequence>
<dbReference type="Gene3D" id="3.80.10.10">
    <property type="entry name" value="Ribonuclease Inhibitor"/>
    <property type="match status" value="1"/>
</dbReference>
<dbReference type="PANTHER" id="PTHR34732:SF4">
    <property type="entry name" value="ROD COMPONENT, PUTATIVE-RELATED"/>
    <property type="match status" value="1"/>
</dbReference>